<dbReference type="AlphaFoldDB" id="A0A0V1GAQ6"/>
<gene>
    <name evidence="1" type="ORF">T4B_6053</name>
    <name evidence="2" type="ORF">T4C_2071</name>
</gene>
<comment type="caution">
    <text evidence="2">The sequence shown here is derived from an EMBL/GenBank/DDBJ whole genome shotgun (WGS) entry which is preliminary data.</text>
</comment>
<dbReference type="Proteomes" id="UP000054805">
    <property type="component" value="Unassembled WGS sequence"/>
</dbReference>
<evidence type="ECO:0000313" key="2">
    <source>
        <dbReference type="EMBL" id="KRY95221.1"/>
    </source>
</evidence>
<dbReference type="EMBL" id="JYDV01004652">
    <property type="protein sequence ID" value="KRY95221.1"/>
    <property type="molecule type" value="Genomic_DNA"/>
</dbReference>
<reference evidence="3 4" key="1">
    <citation type="submission" date="2015-01" db="EMBL/GenBank/DDBJ databases">
        <title>Evolution of Trichinella species and genotypes.</title>
        <authorList>
            <person name="Korhonen P.K."/>
            <person name="Edoardo P."/>
            <person name="Giuseppe L.R."/>
            <person name="Gasser R.B."/>
        </authorList>
    </citation>
    <scope>NUCLEOTIDE SEQUENCE [LARGE SCALE GENOMIC DNA]</scope>
    <source>
        <strain evidence="2">ISS176</strain>
        <strain evidence="1">ISS588</strain>
    </source>
</reference>
<dbReference type="EMBL" id="JYDS01005576">
    <property type="protein sequence ID" value="KRY94327.1"/>
    <property type="molecule type" value="Genomic_DNA"/>
</dbReference>
<accession>A0A0V1GAQ6</accession>
<evidence type="ECO:0000313" key="1">
    <source>
        <dbReference type="EMBL" id="KRY94327.1"/>
    </source>
</evidence>
<organism evidence="2 4">
    <name type="scientific">Trichinella pseudospiralis</name>
    <name type="common">Parasitic roundworm</name>
    <dbReference type="NCBI Taxonomy" id="6337"/>
    <lineage>
        <taxon>Eukaryota</taxon>
        <taxon>Metazoa</taxon>
        <taxon>Ecdysozoa</taxon>
        <taxon>Nematoda</taxon>
        <taxon>Enoplea</taxon>
        <taxon>Dorylaimia</taxon>
        <taxon>Trichinellida</taxon>
        <taxon>Trichinellidae</taxon>
        <taxon>Trichinella</taxon>
    </lineage>
</organism>
<evidence type="ECO:0000313" key="4">
    <source>
        <dbReference type="Proteomes" id="UP000054826"/>
    </source>
</evidence>
<keyword evidence="3" id="KW-1185">Reference proteome</keyword>
<sequence>MLANGVRRMNERWRFQCDGGRRIEIKTALFFIYYNIISLN</sequence>
<evidence type="ECO:0000313" key="3">
    <source>
        <dbReference type="Proteomes" id="UP000054805"/>
    </source>
</evidence>
<dbReference type="Proteomes" id="UP000054826">
    <property type="component" value="Unassembled WGS sequence"/>
</dbReference>
<proteinExistence type="predicted"/>
<name>A0A0V1GAQ6_TRIPS</name>
<protein>
    <submittedName>
        <fullName evidence="2">Uncharacterized protein</fullName>
    </submittedName>
</protein>